<dbReference type="EMBL" id="CP021965">
    <property type="protein sequence ID" value="AWV35052.1"/>
    <property type="molecule type" value="Genomic_DNA"/>
</dbReference>
<feature type="domain" description="N-acetyltransferase" evidence="3">
    <location>
        <begin position="7"/>
        <end position="142"/>
    </location>
</feature>
<sequence>MQEYKICTMKDFSKHYIDQIRTLEYLCKTSDRSSLRVGVESLKEIDGDEAFLCQIDNQLVGFLSWYTSDGIEANINGMVHPDFRRQGVFHSLLKSAASDMLMQGIQTCRFRIPSNSQSGMDYIRHLGASAAPSEFLMVFNRAQIAGSSHSGLVVRLEEDQDLEFMVKCSSQAFGDSESWTRNYLTRTREPARITYIAVDNMISVGMIRVNDLDTNTAVIHDFCVLPSCQGRGYGREILSEVVKVLRDQKNTQIRLGVVTQNRNALSLYQSVGFEVTAEFNYYGISVDMIC</sequence>
<dbReference type="InterPro" id="IPR050832">
    <property type="entry name" value="Bact_Acetyltransf"/>
</dbReference>
<dbReference type="AlphaFoldDB" id="A0AAD0P2J0"/>
<name>A0AAD0P2J0_9BACL</name>
<dbReference type="PANTHER" id="PTHR43877">
    <property type="entry name" value="AMINOALKYLPHOSPHONATE N-ACETYLTRANSFERASE-RELATED-RELATED"/>
    <property type="match status" value="1"/>
</dbReference>
<dbReference type="Pfam" id="PF00583">
    <property type="entry name" value="Acetyltransf_1"/>
    <property type="match status" value="2"/>
</dbReference>
<dbReference type="InterPro" id="IPR016181">
    <property type="entry name" value="Acyl_CoA_acyltransferase"/>
</dbReference>
<evidence type="ECO:0000256" key="2">
    <source>
        <dbReference type="ARBA" id="ARBA00023315"/>
    </source>
</evidence>
<dbReference type="GO" id="GO:0016747">
    <property type="term" value="F:acyltransferase activity, transferring groups other than amino-acyl groups"/>
    <property type="evidence" value="ECO:0007669"/>
    <property type="project" value="InterPro"/>
</dbReference>
<keyword evidence="2" id="KW-0012">Acyltransferase</keyword>
<keyword evidence="1" id="KW-0808">Transferase</keyword>
<evidence type="ECO:0000259" key="3">
    <source>
        <dbReference type="PROSITE" id="PS51186"/>
    </source>
</evidence>
<dbReference type="PANTHER" id="PTHR43877:SF2">
    <property type="entry name" value="AMINOALKYLPHOSPHONATE N-ACETYLTRANSFERASE-RELATED"/>
    <property type="match status" value="1"/>
</dbReference>
<reference evidence="4 5" key="1">
    <citation type="submission" date="2017-06" db="EMBL/GenBank/DDBJ databases">
        <title>Complete genome sequence of Paenibacillus odorifer CBA7130.</title>
        <authorList>
            <person name="Nam Y.-D."/>
            <person name="Kang J."/>
            <person name="Chung W.-H."/>
        </authorList>
    </citation>
    <scope>NUCLEOTIDE SEQUENCE [LARGE SCALE GENOMIC DNA]</scope>
    <source>
        <strain evidence="4 5">CBA7130</strain>
    </source>
</reference>
<proteinExistence type="predicted"/>
<dbReference type="CDD" id="cd04301">
    <property type="entry name" value="NAT_SF"/>
    <property type="match status" value="2"/>
</dbReference>
<evidence type="ECO:0000313" key="4">
    <source>
        <dbReference type="EMBL" id="AWV35052.1"/>
    </source>
</evidence>
<protein>
    <recommendedName>
        <fullName evidence="3">N-acetyltransferase domain-containing protein</fullName>
    </recommendedName>
</protein>
<dbReference type="InterPro" id="IPR000182">
    <property type="entry name" value="GNAT_dom"/>
</dbReference>
<evidence type="ECO:0000313" key="5">
    <source>
        <dbReference type="Proteomes" id="UP000249163"/>
    </source>
</evidence>
<dbReference type="Proteomes" id="UP000249163">
    <property type="component" value="Chromosome"/>
</dbReference>
<dbReference type="RefSeq" id="WP_111505035.1">
    <property type="nucleotide sequence ID" value="NZ_CP021965.1"/>
</dbReference>
<dbReference type="Gene3D" id="3.40.630.30">
    <property type="match status" value="2"/>
</dbReference>
<accession>A0AAD0P2J0</accession>
<evidence type="ECO:0000256" key="1">
    <source>
        <dbReference type="ARBA" id="ARBA00022679"/>
    </source>
</evidence>
<feature type="domain" description="N-acetyltransferase" evidence="3">
    <location>
        <begin position="152"/>
        <end position="290"/>
    </location>
</feature>
<organism evidence="4 5">
    <name type="scientific">Paenibacillus odorifer</name>
    <dbReference type="NCBI Taxonomy" id="189426"/>
    <lineage>
        <taxon>Bacteria</taxon>
        <taxon>Bacillati</taxon>
        <taxon>Bacillota</taxon>
        <taxon>Bacilli</taxon>
        <taxon>Bacillales</taxon>
        <taxon>Paenibacillaceae</taxon>
        <taxon>Paenibacillus</taxon>
    </lineage>
</organism>
<gene>
    <name evidence="4" type="ORF">CD191_21805</name>
</gene>
<dbReference type="PROSITE" id="PS51186">
    <property type="entry name" value="GNAT"/>
    <property type="match status" value="2"/>
</dbReference>
<dbReference type="SUPFAM" id="SSF55729">
    <property type="entry name" value="Acyl-CoA N-acyltransferases (Nat)"/>
    <property type="match status" value="2"/>
</dbReference>